<dbReference type="InterPro" id="IPR027266">
    <property type="entry name" value="TrmE/GcvT-like"/>
</dbReference>
<keyword evidence="6" id="KW-1185">Reference proteome</keyword>
<dbReference type="AlphaFoldDB" id="A0A0M8KA21"/>
<evidence type="ECO:0000313" key="4">
    <source>
        <dbReference type="EMBL" id="GAP63802.1"/>
    </source>
</evidence>
<dbReference type="RefSeq" id="WP_054493593.1">
    <property type="nucleotide sequence ID" value="NZ_BBZA01000194.1"/>
</dbReference>
<dbReference type="EMBL" id="LGKN01000003">
    <property type="protein sequence ID" value="KPL89078.1"/>
    <property type="molecule type" value="Genomic_DNA"/>
</dbReference>
<feature type="domain" description="GCVT N-terminal" evidence="2">
    <location>
        <begin position="6"/>
        <end position="258"/>
    </location>
</feature>
<dbReference type="PATRIC" id="fig|872965.6.peg.54"/>
<dbReference type="InterPro" id="IPR017703">
    <property type="entry name" value="YgfZ/GCV_T_CS"/>
</dbReference>
<dbReference type="Gene3D" id="3.30.1360.120">
    <property type="entry name" value="Probable tRNA modification gtpase trme, domain 1"/>
    <property type="match status" value="1"/>
</dbReference>
<evidence type="ECO:0000313" key="7">
    <source>
        <dbReference type="Proteomes" id="UP000050502"/>
    </source>
</evidence>
<protein>
    <recommendedName>
        <fullName evidence="8">Aminomethyltransferase</fullName>
    </recommendedName>
</protein>
<dbReference type="NCBIfam" id="TIGR03317">
    <property type="entry name" value="ygfZ_signature"/>
    <property type="match status" value="1"/>
</dbReference>
<accession>A0A0M8KA21</accession>
<dbReference type="InterPro" id="IPR029043">
    <property type="entry name" value="GcvT/YgfZ_C"/>
</dbReference>
<feature type="domain" description="Aminomethyltransferase C-terminal" evidence="3">
    <location>
        <begin position="282"/>
        <end position="345"/>
    </location>
</feature>
<dbReference type="PIRSF" id="PIRSF006487">
    <property type="entry name" value="GcvT"/>
    <property type="match status" value="1"/>
</dbReference>
<dbReference type="PANTHER" id="PTHR43757">
    <property type="entry name" value="AMINOMETHYLTRANSFERASE"/>
    <property type="match status" value="1"/>
</dbReference>
<dbReference type="OrthoDB" id="9796287at2"/>
<dbReference type="Pfam" id="PF01571">
    <property type="entry name" value="GCV_T"/>
    <property type="match status" value="1"/>
</dbReference>
<dbReference type="InParanoid" id="A0A0M8KA21"/>
<reference evidence="5 7" key="2">
    <citation type="submission" date="2015-07" db="EMBL/GenBank/DDBJ databases">
        <title>Whole genome sequence of Ardenticatena maritima DSM 23922.</title>
        <authorList>
            <person name="Hemp J."/>
            <person name="Ward L.M."/>
            <person name="Pace L.A."/>
            <person name="Fischer W.W."/>
        </authorList>
    </citation>
    <scope>NUCLEOTIDE SEQUENCE [LARGE SCALE GENOMIC DNA]</scope>
    <source>
        <strain evidence="5 7">110S</strain>
    </source>
</reference>
<dbReference type="STRING" id="872965.SE16_00580"/>
<evidence type="ECO:0008006" key="8">
    <source>
        <dbReference type="Google" id="ProtNLM"/>
    </source>
</evidence>
<name>A0A0M8KA21_9CHLR</name>
<keyword evidence="1" id="KW-0809">Transit peptide</keyword>
<dbReference type="InterPro" id="IPR013977">
    <property type="entry name" value="GcvT_C"/>
</dbReference>
<dbReference type="EMBL" id="BBZA01000194">
    <property type="protein sequence ID" value="GAP63802.1"/>
    <property type="molecule type" value="Genomic_DNA"/>
</dbReference>
<evidence type="ECO:0000256" key="1">
    <source>
        <dbReference type="ARBA" id="ARBA00022946"/>
    </source>
</evidence>
<dbReference type="Proteomes" id="UP000037784">
    <property type="component" value="Unassembled WGS sequence"/>
</dbReference>
<evidence type="ECO:0000313" key="6">
    <source>
        <dbReference type="Proteomes" id="UP000037784"/>
    </source>
</evidence>
<dbReference type="Proteomes" id="UP000050502">
    <property type="component" value="Unassembled WGS sequence"/>
</dbReference>
<dbReference type="InterPro" id="IPR028896">
    <property type="entry name" value="GcvT/YgfZ/DmdA"/>
</dbReference>
<dbReference type="PANTHER" id="PTHR43757:SF14">
    <property type="entry name" value="GLYCINE CLEAVAGE T-PROTEIN FAMILY"/>
    <property type="match status" value="1"/>
</dbReference>
<organism evidence="4 6">
    <name type="scientific">Ardenticatena maritima</name>
    <dbReference type="NCBI Taxonomy" id="872965"/>
    <lineage>
        <taxon>Bacteria</taxon>
        <taxon>Bacillati</taxon>
        <taxon>Chloroflexota</taxon>
        <taxon>Ardenticatenia</taxon>
        <taxon>Ardenticatenales</taxon>
        <taxon>Ardenticatenaceae</taxon>
        <taxon>Ardenticatena</taxon>
    </lineage>
</organism>
<evidence type="ECO:0000259" key="3">
    <source>
        <dbReference type="Pfam" id="PF08669"/>
    </source>
</evidence>
<proteinExistence type="predicted"/>
<evidence type="ECO:0000259" key="2">
    <source>
        <dbReference type="Pfam" id="PF01571"/>
    </source>
</evidence>
<comment type="caution">
    <text evidence="4">The sequence shown here is derived from an EMBL/GenBank/DDBJ whole genome shotgun (WGS) entry which is preliminary data.</text>
</comment>
<sequence length="361" mass="39791">MAHEMEHVHNALGANWIEQQGRLVPNEYGNTAEAVRAAEERVVLCDRSHWGRLRLLGRDHLTFLHNYTTADFKRAQPGDAIEAVALTATARLIDLLTVLVSEDESLLITSPERRAILPNWFRRFIFFGTDLKIEDITDQTALFTLAGPQSAAVLEHLHTPIPETGRFVNATIADVPVKLAAGSGLALPGFTIVAPQAHAAALFEALFHAGQSFGIEPMGAEAWEILRVLHGRPAADHEITEDYNPLEAGLWDAISFNKGCYIGQEVVARLDTYAKIKQHLMRLRLSAPAPVGSPLIAEEREVGRLTSLVETPDGAIIGLGYVRRDWATPGTKVAVQHGDTLIEAVLEEPRYVRRERPPELP</sequence>
<dbReference type="SUPFAM" id="SSF103025">
    <property type="entry name" value="Folate-binding domain"/>
    <property type="match status" value="1"/>
</dbReference>
<dbReference type="InterPro" id="IPR006222">
    <property type="entry name" value="GCVT_N"/>
</dbReference>
<dbReference type="SUPFAM" id="SSF101790">
    <property type="entry name" value="Aminomethyltransferase beta-barrel domain"/>
    <property type="match status" value="1"/>
</dbReference>
<reference evidence="6" key="3">
    <citation type="submission" date="2015-08" db="EMBL/GenBank/DDBJ databases">
        <title>Draft Genome Sequence of a Heterotrophic Facultative Anaerobic Bacterium Ardenticatena maritima Strain 110S.</title>
        <authorList>
            <person name="Kawaichi S."/>
            <person name="Yoshida T."/>
            <person name="Sako Y."/>
            <person name="Nakamura R."/>
        </authorList>
    </citation>
    <scope>NUCLEOTIDE SEQUENCE [LARGE SCALE GENOMIC DNA]</scope>
    <source>
        <strain evidence="6">110S</strain>
    </source>
</reference>
<gene>
    <name evidence="4" type="ORF">ARMA_2225</name>
    <name evidence="5" type="ORF">SE16_00580</name>
</gene>
<evidence type="ECO:0000313" key="5">
    <source>
        <dbReference type="EMBL" id="KPL89078.1"/>
    </source>
</evidence>
<reference evidence="4 6" key="1">
    <citation type="journal article" date="2015" name="Genome Announc.">
        <title>Draft Genome Sequence of a Heterotrophic Facultative Anaerobic Thermophilic Bacterium, Ardenticatena maritima Strain 110ST.</title>
        <authorList>
            <person name="Kawaichi S."/>
            <person name="Yoshida T."/>
            <person name="Sako Y."/>
            <person name="Nakamura R."/>
        </authorList>
    </citation>
    <scope>NUCLEOTIDE SEQUENCE [LARGE SCALE GENOMIC DNA]</scope>
    <source>
        <strain evidence="4 6">110S</strain>
    </source>
</reference>
<dbReference type="Pfam" id="PF08669">
    <property type="entry name" value="GCV_T_C"/>
    <property type="match status" value="1"/>
</dbReference>